<dbReference type="SUPFAM" id="SSF57501">
    <property type="entry name" value="Cystine-knot cytokines"/>
    <property type="match status" value="1"/>
</dbReference>
<dbReference type="Proteomes" id="UP000492821">
    <property type="component" value="Unassembled WGS sequence"/>
</dbReference>
<feature type="chain" id="PRO_5028927457" evidence="1">
    <location>
        <begin position="16"/>
        <end position="185"/>
    </location>
</feature>
<dbReference type="WBParaSite" id="Pan_g9602.t1">
    <property type="protein sequence ID" value="Pan_g9602.t1"/>
    <property type="gene ID" value="Pan_g9602"/>
</dbReference>
<protein>
    <submittedName>
        <fullName evidence="3">NGF domain-containing protein</fullName>
    </submittedName>
</protein>
<accession>A0A7E5A297</accession>
<evidence type="ECO:0000256" key="1">
    <source>
        <dbReference type="SAM" id="SignalP"/>
    </source>
</evidence>
<keyword evidence="2" id="KW-1185">Reference proteome</keyword>
<dbReference type="InterPro" id="IPR029034">
    <property type="entry name" value="Cystine-knot_cytokine"/>
</dbReference>
<reference evidence="2" key="1">
    <citation type="journal article" date="2013" name="Genetics">
        <title>The draft genome and transcriptome of Panagrellus redivivus are shaped by the harsh demands of a free-living lifestyle.</title>
        <authorList>
            <person name="Srinivasan J."/>
            <person name="Dillman A.R."/>
            <person name="Macchietto M.G."/>
            <person name="Heikkinen L."/>
            <person name="Lakso M."/>
            <person name="Fracchia K.M."/>
            <person name="Antoshechkin I."/>
            <person name="Mortazavi A."/>
            <person name="Wong G."/>
            <person name="Sternberg P.W."/>
        </authorList>
    </citation>
    <scope>NUCLEOTIDE SEQUENCE [LARGE SCALE GENOMIC DNA]</scope>
    <source>
        <strain evidence="2">MT8872</strain>
    </source>
</reference>
<organism evidence="2 3">
    <name type="scientific">Panagrellus redivivus</name>
    <name type="common">Microworm</name>
    <dbReference type="NCBI Taxonomy" id="6233"/>
    <lineage>
        <taxon>Eukaryota</taxon>
        <taxon>Metazoa</taxon>
        <taxon>Ecdysozoa</taxon>
        <taxon>Nematoda</taxon>
        <taxon>Chromadorea</taxon>
        <taxon>Rhabditida</taxon>
        <taxon>Tylenchina</taxon>
        <taxon>Panagrolaimomorpha</taxon>
        <taxon>Panagrolaimoidea</taxon>
        <taxon>Panagrolaimidae</taxon>
        <taxon>Panagrellus</taxon>
    </lineage>
</organism>
<evidence type="ECO:0000313" key="3">
    <source>
        <dbReference type="WBParaSite" id="Pan_g9602.t1"/>
    </source>
</evidence>
<keyword evidence="1" id="KW-0732">Signal</keyword>
<evidence type="ECO:0000313" key="2">
    <source>
        <dbReference type="Proteomes" id="UP000492821"/>
    </source>
</evidence>
<proteinExistence type="predicted"/>
<sequence>MLLRVLVIFVHICLSQEVYVIVKPAMLFPSLAIDYNNDYDNEAILRNNYAPYPIPTYDNSESAEVLPLQRKRAADKAASLTDGQSVCESTIQYDHAPTEGFDTNNQLVEVQQDSERRLITNFIECTASDDSEKLGKGPVNPECLAIDKHLAAGIRPKGSTGPFQEGKIKVPVTCECRVQRKTSQP</sequence>
<dbReference type="AlphaFoldDB" id="A0A7E5A297"/>
<name>A0A7E5A297_PANRE</name>
<reference evidence="3" key="2">
    <citation type="submission" date="2020-10" db="UniProtKB">
        <authorList>
            <consortium name="WormBaseParasite"/>
        </authorList>
    </citation>
    <scope>IDENTIFICATION</scope>
</reference>
<feature type="signal peptide" evidence="1">
    <location>
        <begin position="1"/>
        <end position="15"/>
    </location>
</feature>